<proteinExistence type="predicted"/>
<dbReference type="RefSeq" id="WP_386162296.1">
    <property type="nucleotide sequence ID" value="NZ_JBHMBS010000031.1"/>
</dbReference>
<comment type="caution">
    <text evidence="1">The sequence shown here is derived from an EMBL/GenBank/DDBJ whole genome shotgun (WGS) entry which is preliminary data.</text>
</comment>
<name>A0ABV5TPZ8_9ACTN</name>
<accession>A0ABV5TPZ8</accession>
<gene>
    <name evidence="1" type="ORF">ACFFRH_37485</name>
</gene>
<reference evidence="1 2" key="1">
    <citation type="submission" date="2024-09" db="EMBL/GenBank/DDBJ databases">
        <authorList>
            <person name="Sun Q."/>
            <person name="Mori K."/>
        </authorList>
    </citation>
    <scope>NUCLEOTIDE SEQUENCE [LARGE SCALE GENOMIC DNA]</scope>
    <source>
        <strain evidence="1 2">JCM 3028</strain>
    </source>
</reference>
<protein>
    <submittedName>
        <fullName evidence="1">Uncharacterized protein</fullName>
    </submittedName>
</protein>
<evidence type="ECO:0000313" key="2">
    <source>
        <dbReference type="Proteomes" id="UP001589610"/>
    </source>
</evidence>
<dbReference type="Proteomes" id="UP001589610">
    <property type="component" value="Unassembled WGS sequence"/>
</dbReference>
<dbReference type="EMBL" id="JBHMBS010000031">
    <property type="protein sequence ID" value="MFB9681203.1"/>
    <property type="molecule type" value="Genomic_DNA"/>
</dbReference>
<evidence type="ECO:0000313" key="1">
    <source>
        <dbReference type="EMBL" id="MFB9681203.1"/>
    </source>
</evidence>
<sequence length="41" mass="4540">MRTALAFPEDPYEHLRGDIAMVRAQLNALIGALRAEDVVES</sequence>
<keyword evidence="2" id="KW-1185">Reference proteome</keyword>
<organism evidence="1 2">
    <name type="scientific">Streptosporangium vulgare</name>
    <dbReference type="NCBI Taxonomy" id="46190"/>
    <lineage>
        <taxon>Bacteria</taxon>
        <taxon>Bacillati</taxon>
        <taxon>Actinomycetota</taxon>
        <taxon>Actinomycetes</taxon>
        <taxon>Streptosporangiales</taxon>
        <taxon>Streptosporangiaceae</taxon>
        <taxon>Streptosporangium</taxon>
    </lineage>
</organism>